<comment type="subcellular location">
    <subcellularLocation>
        <location evidence="1">Nucleus</location>
    </subcellularLocation>
</comment>
<dbReference type="AlphaFoldDB" id="A0A5E4PPR1"/>
<reference evidence="10 11" key="1">
    <citation type="submission" date="2017-07" db="EMBL/GenBank/DDBJ databases">
        <authorList>
            <person name="Talla V."/>
            <person name="Backstrom N."/>
        </authorList>
    </citation>
    <scope>NUCLEOTIDE SEQUENCE [LARGE SCALE GENOMIC DNA]</scope>
</reference>
<evidence type="ECO:0000313" key="11">
    <source>
        <dbReference type="Proteomes" id="UP000324832"/>
    </source>
</evidence>
<sequence length="289" mass="32711">MSASAACISCPLCLYSGVFQTAQSLRDRLIYVSTNNIECPICREEVVGLDKLTIHLFTHVTIIPSYDIPPNKPVAIQRQKSEIKQEKRDTPLVQTKKSKTSAPKNSTTSSLPSPQLKFVKIYPKLPAVALSTMPVINSNTNCGNSPLVIATKKDLIEDNLKNKCSVCGVLFINEEILKMHNSLIHNIEEKVECNAARYNCHLCTKSFKMRGSLMVHLRVAHYGFTAKNKNETKFQNDQSNDCEITNSNENDKAPEFILRNDVKQWQCDICNKFFTTKYFLKKHKRLHTG</sequence>
<feature type="compositionally biased region" description="Basic and acidic residues" evidence="8">
    <location>
        <begin position="79"/>
        <end position="90"/>
    </location>
</feature>
<feature type="domain" description="C2H2-type" evidence="9">
    <location>
        <begin position="198"/>
        <end position="226"/>
    </location>
</feature>
<keyword evidence="5" id="KW-0862">Zinc</keyword>
<dbReference type="InterPro" id="IPR036236">
    <property type="entry name" value="Znf_C2H2_sf"/>
</dbReference>
<protein>
    <recommendedName>
        <fullName evidence="9">C2H2-type domain-containing protein</fullName>
    </recommendedName>
</protein>
<evidence type="ECO:0000256" key="1">
    <source>
        <dbReference type="ARBA" id="ARBA00004123"/>
    </source>
</evidence>
<dbReference type="Pfam" id="PF00096">
    <property type="entry name" value="zf-C2H2"/>
    <property type="match status" value="2"/>
</dbReference>
<dbReference type="EMBL" id="FZQP02000226">
    <property type="protein sequence ID" value="VVC87996.1"/>
    <property type="molecule type" value="Genomic_DNA"/>
</dbReference>
<evidence type="ECO:0000259" key="9">
    <source>
        <dbReference type="PROSITE" id="PS50157"/>
    </source>
</evidence>
<dbReference type="GO" id="GO:0000981">
    <property type="term" value="F:DNA-binding transcription factor activity, RNA polymerase II-specific"/>
    <property type="evidence" value="ECO:0007669"/>
    <property type="project" value="TreeGrafter"/>
</dbReference>
<evidence type="ECO:0000256" key="2">
    <source>
        <dbReference type="ARBA" id="ARBA00022723"/>
    </source>
</evidence>
<keyword evidence="2" id="KW-0479">Metal-binding</keyword>
<feature type="domain" description="C2H2-type" evidence="9">
    <location>
        <begin position="265"/>
        <end position="289"/>
    </location>
</feature>
<evidence type="ECO:0000256" key="8">
    <source>
        <dbReference type="SAM" id="MobiDB-lite"/>
    </source>
</evidence>
<dbReference type="InterPro" id="IPR013087">
    <property type="entry name" value="Znf_C2H2_type"/>
</dbReference>
<dbReference type="PANTHER" id="PTHR24394">
    <property type="entry name" value="ZINC FINGER PROTEIN"/>
    <property type="match status" value="1"/>
</dbReference>
<keyword evidence="3" id="KW-0677">Repeat</keyword>
<evidence type="ECO:0000256" key="6">
    <source>
        <dbReference type="ARBA" id="ARBA00023242"/>
    </source>
</evidence>
<dbReference type="Gene3D" id="3.30.160.60">
    <property type="entry name" value="Classic Zinc Finger"/>
    <property type="match status" value="2"/>
</dbReference>
<name>A0A5E4PPR1_9NEOP</name>
<dbReference type="PROSITE" id="PS00028">
    <property type="entry name" value="ZINC_FINGER_C2H2_1"/>
    <property type="match status" value="4"/>
</dbReference>
<feature type="compositionally biased region" description="Polar residues" evidence="8">
    <location>
        <begin position="92"/>
        <end position="111"/>
    </location>
</feature>
<gene>
    <name evidence="10" type="ORF">LSINAPIS_LOCUS1470</name>
</gene>
<keyword evidence="4 7" id="KW-0863">Zinc-finger</keyword>
<evidence type="ECO:0000256" key="3">
    <source>
        <dbReference type="ARBA" id="ARBA00022737"/>
    </source>
</evidence>
<dbReference type="SUPFAM" id="SSF57667">
    <property type="entry name" value="beta-beta-alpha zinc fingers"/>
    <property type="match status" value="1"/>
</dbReference>
<feature type="region of interest" description="Disordered" evidence="8">
    <location>
        <begin position="78"/>
        <end position="111"/>
    </location>
</feature>
<feature type="domain" description="C2H2-type" evidence="9">
    <location>
        <begin position="162"/>
        <end position="190"/>
    </location>
</feature>
<dbReference type="GO" id="GO:0005634">
    <property type="term" value="C:nucleus"/>
    <property type="evidence" value="ECO:0007669"/>
    <property type="project" value="UniProtKB-SubCell"/>
</dbReference>
<evidence type="ECO:0000313" key="10">
    <source>
        <dbReference type="EMBL" id="VVC87996.1"/>
    </source>
</evidence>
<organism evidence="10 11">
    <name type="scientific">Leptidea sinapis</name>
    <dbReference type="NCBI Taxonomy" id="189913"/>
    <lineage>
        <taxon>Eukaryota</taxon>
        <taxon>Metazoa</taxon>
        <taxon>Ecdysozoa</taxon>
        <taxon>Arthropoda</taxon>
        <taxon>Hexapoda</taxon>
        <taxon>Insecta</taxon>
        <taxon>Pterygota</taxon>
        <taxon>Neoptera</taxon>
        <taxon>Endopterygota</taxon>
        <taxon>Lepidoptera</taxon>
        <taxon>Glossata</taxon>
        <taxon>Ditrysia</taxon>
        <taxon>Papilionoidea</taxon>
        <taxon>Pieridae</taxon>
        <taxon>Dismorphiinae</taxon>
        <taxon>Leptidea</taxon>
    </lineage>
</organism>
<dbReference type="SMART" id="SM00355">
    <property type="entry name" value="ZnF_C2H2"/>
    <property type="match status" value="4"/>
</dbReference>
<evidence type="ECO:0000256" key="7">
    <source>
        <dbReference type="PROSITE-ProRule" id="PRU00042"/>
    </source>
</evidence>
<keyword evidence="6" id="KW-0539">Nucleus</keyword>
<evidence type="ECO:0000256" key="5">
    <source>
        <dbReference type="ARBA" id="ARBA00022833"/>
    </source>
</evidence>
<dbReference type="GO" id="GO:0008270">
    <property type="term" value="F:zinc ion binding"/>
    <property type="evidence" value="ECO:0007669"/>
    <property type="project" value="UniProtKB-KW"/>
</dbReference>
<keyword evidence="11" id="KW-1185">Reference proteome</keyword>
<dbReference type="PANTHER" id="PTHR24394:SF29">
    <property type="entry name" value="MYONEURIN"/>
    <property type="match status" value="1"/>
</dbReference>
<dbReference type="PROSITE" id="PS50157">
    <property type="entry name" value="ZINC_FINGER_C2H2_2"/>
    <property type="match status" value="3"/>
</dbReference>
<dbReference type="Proteomes" id="UP000324832">
    <property type="component" value="Unassembled WGS sequence"/>
</dbReference>
<accession>A0A5E4PPR1</accession>
<evidence type="ECO:0000256" key="4">
    <source>
        <dbReference type="ARBA" id="ARBA00022771"/>
    </source>
</evidence>
<proteinExistence type="predicted"/>